<accession>A0AAE0DU79</accession>
<keyword evidence="3" id="KW-1185">Reference proteome</keyword>
<proteinExistence type="predicted"/>
<evidence type="ECO:0000259" key="1">
    <source>
        <dbReference type="Pfam" id="PF04937"/>
    </source>
</evidence>
<feature type="domain" description="DUF659" evidence="1">
    <location>
        <begin position="1"/>
        <end position="115"/>
    </location>
</feature>
<protein>
    <recommendedName>
        <fullName evidence="1">DUF659 domain-containing protein</fullName>
    </recommendedName>
</protein>
<comment type="caution">
    <text evidence="2">The sequence shown here is derived from an EMBL/GenBank/DDBJ whole genome shotgun (WGS) entry which is preliminary data.</text>
</comment>
<dbReference type="Pfam" id="PF04937">
    <property type="entry name" value="DUF659"/>
    <property type="match status" value="1"/>
</dbReference>
<dbReference type="InterPro" id="IPR007021">
    <property type="entry name" value="DUF659"/>
</dbReference>
<organism evidence="2 3">
    <name type="scientific">Dipteronia sinensis</name>
    <dbReference type="NCBI Taxonomy" id="43782"/>
    <lineage>
        <taxon>Eukaryota</taxon>
        <taxon>Viridiplantae</taxon>
        <taxon>Streptophyta</taxon>
        <taxon>Embryophyta</taxon>
        <taxon>Tracheophyta</taxon>
        <taxon>Spermatophyta</taxon>
        <taxon>Magnoliopsida</taxon>
        <taxon>eudicotyledons</taxon>
        <taxon>Gunneridae</taxon>
        <taxon>Pentapetalae</taxon>
        <taxon>rosids</taxon>
        <taxon>malvids</taxon>
        <taxon>Sapindales</taxon>
        <taxon>Sapindaceae</taxon>
        <taxon>Hippocastanoideae</taxon>
        <taxon>Acereae</taxon>
        <taxon>Dipteronia</taxon>
    </lineage>
</organism>
<dbReference type="SUPFAM" id="SSF53098">
    <property type="entry name" value="Ribonuclease H-like"/>
    <property type="match status" value="1"/>
</dbReference>
<reference evidence="2" key="1">
    <citation type="journal article" date="2023" name="Plant J.">
        <title>Genome sequences and population genomics provide insights into the demographic history, inbreeding, and mutation load of two 'living fossil' tree species of Dipteronia.</title>
        <authorList>
            <person name="Feng Y."/>
            <person name="Comes H.P."/>
            <person name="Chen J."/>
            <person name="Zhu S."/>
            <person name="Lu R."/>
            <person name="Zhang X."/>
            <person name="Li P."/>
            <person name="Qiu J."/>
            <person name="Olsen K.M."/>
            <person name="Qiu Y."/>
        </authorList>
    </citation>
    <scope>NUCLEOTIDE SEQUENCE</scope>
    <source>
        <strain evidence="2">NBL</strain>
    </source>
</reference>
<dbReference type="PANTHER" id="PTHR32166:SF74">
    <property type="entry name" value="OS05G0256350 PROTEIN"/>
    <property type="match status" value="1"/>
</dbReference>
<dbReference type="PANTHER" id="PTHR32166">
    <property type="entry name" value="OSJNBA0013A04.12 PROTEIN"/>
    <property type="match status" value="1"/>
</dbReference>
<gene>
    <name evidence="2" type="ORF">Dsin_028060</name>
</gene>
<evidence type="ECO:0000313" key="3">
    <source>
        <dbReference type="Proteomes" id="UP001281410"/>
    </source>
</evidence>
<dbReference type="EMBL" id="JANJYJ010000009">
    <property type="protein sequence ID" value="KAK3188499.1"/>
    <property type="molecule type" value="Genomic_DNA"/>
</dbReference>
<dbReference type="InterPro" id="IPR012337">
    <property type="entry name" value="RNaseH-like_sf"/>
</dbReference>
<name>A0AAE0DU79_9ROSI</name>
<evidence type="ECO:0000313" key="2">
    <source>
        <dbReference type="EMBL" id="KAK3188499.1"/>
    </source>
</evidence>
<dbReference type="Proteomes" id="UP001281410">
    <property type="component" value="Unassembled WGS sequence"/>
</dbReference>
<sequence>MSDAWTNIRGRSLINFLVNNPKGTVFLKTIDASNMVKDADLIFHLIDVVEEVGEDIVVQVVTDNASAYKAAGRLLMEKRKHLYWTPCAAYCIDLILKDLGKLNEHKKALFKANKVSNYIYNHGWILALMKEHTKCEIIRPATTRFATAFLTLQSIYQSKDALEMMFVSDKWKSSTYFKKKEGKEIKHIVLQDKYFWPSVVYAIKTTQPLVNV</sequence>
<dbReference type="AlphaFoldDB" id="A0AAE0DU79"/>